<feature type="compositionally biased region" description="Polar residues" evidence="2">
    <location>
        <begin position="775"/>
        <end position="787"/>
    </location>
</feature>
<sequence>FKKRAQLAERIAESDELVRQVKQLQKQLDDLRRTAGEVTQLYQNEKKKREELERSLNEQSQRSGELEKELDVQQLNCEQLQEQLKIGALPVDAKKMVTIFMQLSQRVGEDSPASGLLRREHNLLRKLKEYCKSAKITIPPAPVRSPPSKRTKATTTATQTTQTSPPHDAPSKPEMCSIAVQSENLVTTRNQGTQHKNMTTTRGTTTASFIKKHDVGTCFPEPKAPLSVQQILSDMLKWGNSIRRPLSPIGDLQPESQVVRTISTGTCTHLCNVQREINYLPDVPADLKRSISRPPSRASVKDELAAPASGAYGHHMAKELLNILPHNQSILTDLPPHVFNEIWQVMGQMVLVVLQRRSTNASLAIPTPTPPPPISQADFSSWFDALHESSLNLAMSSNKGKPITVCSQKPTANKLTDLLVDHGEIDVPSEEPVGRIEIGTDPMLTPPPAILSNELTPIRLPVKPKIRWKPRLKPKPKKKKRRVIKFSKSSAKSKQSENICETAESAVNFLSNLNVFKSPNCDISDIQLDSEEQILLEMTSAAANLKQSSVAFVDCDAVIPQTLSQSTSAQNQMECELKKGSPAVYKKDTRVINHSSTSSQVASKPKITSVKPSHQDQVESPLNNDTTSKDKKSPLWDGTEVPTTSKFSSSSYQKQVNVLFGSDEDSDDEQSQHKEGSPDRQSCSSSISVDANQRESSQDKVASASCQNDGTEDPSTYKFSSSSYQKQFSVLFGSDVDSDDAKSNDNEGSPDRQSCSSSISVDTNQRESSLDIVDSASSLNDEFNSLSESDEEGNEVSPTVYKKDTHATNHASTSSQLTSNALDYSKEEQLSVNKQISVFDAASNCVHPSLDNNERLDNYSDVESIESGCGLVIDDADMLDNESACSDEETRSPTRAIEAIEPVTEVKRKRKASSSSSLEYQPFEKRLTRLQAKQLILESPTNVNEDNCISINASEEPQPIDTTFYSPMSPVAAADCKASDNGLIEIPLKLSNEEQHASEPKALLSYIVNAVKADGKQCGKYQQSHHIKPSQLEHLKLKVVKHMIGTEMLDLLLINCFSRDAALAFDVMISAYGTDEVKVEDFDALERLLLVVRRIDQQNNSFIQQFMNVLEQRLFALRERLGTQMSHKCLRLYLHLATIQRSLTLPAHSYVNPARLLLAKILYHYKNDMTMLVLEVFMHFPTVLPYREERDYNHADPLITVIKHLLMNHKYEVQDAAGADRELLSKLRFQYHFQPYEPTRQQVIDNLVEKLKVGRLNQLCYAFALFCRRATPTQVIKNVLEAQLLPLANSYCDLCLQSEEYDARMKVLLQSISMIVKQMPLGQQINIANYIALFKRILIAVPRPGVQQAAVQAILRTQRFGYGFVLEALQSYKPNYPLSPMTRAMMRSYADRRQQYVLARKVSCRKVKTAK</sequence>
<feature type="compositionally biased region" description="Low complexity" evidence="2">
    <location>
        <begin position="153"/>
        <end position="166"/>
    </location>
</feature>
<reference evidence="3" key="1">
    <citation type="journal article" date="2021" name="Mol. Ecol. Resour.">
        <title>Phylogenomic analyses of the genus Drosophila reveals genomic signals of climate adaptation.</title>
        <authorList>
            <person name="Li F."/>
            <person name="Rane R.V."/>
            <person name="Luria V."/>
            <person name="Xiong Z."/>
            <person name="Chen J."/>
            <person name="Li Z."/>
            <person name="Catullo R.A."/>
            <person name="Griffin P.C."/>
            <person name="Schiffer M."/>
            <person name="Pearce S."/>
            <person name="Lee S.F."/>
            <person name="McElroy K."/>
            <person name="Stocker A."/>
            <person name="Shirriffs J."/>
            <person name="Cockerell F."/>
            <person name="Coppin C."/>
            <person name="Sgro C.M."/>
            <person name="Karger A."/>
            <person name="Cain J.W."/>
            <person name="Weber J.A."/>
            <person name="Santpere G."/>
            <person name="Kirschner M.W."/>
            <person name="Hoffmann A.A."/>
            <person name="Oakeshott J.G."/>
            <person name="Zhang G."/>
        </authorList>
    </citation>
    <scope>NUCLEOTIDE SEQUENCE</scope>
    <source>
        <strain evidence="3">BGI-SZ-2011g</strain>
    </source>
</reference>
<feature type="region of interest" description="Disordered" evidence="2">
    <location>
        <begin position="662"/>
        <end position="721"/>
    </location>
</feature>
<feature type="compositionally biased region" description="Polar residues" evidence="2">
    <location>
        <begin position="751"/>
        <end position="763"/>
    </location>
</feature>
<evidence type="ECO:0000256" key="2">
    <source>
        <dbReference type="SAM" id="MobiDB-lite"/>
    </source>
</evidence>
<feature type="compositionally biased region" description="Polar residues" evidence="2">
    <location>
        <begin position="592"/>
        <end position="602"/>
    </location>
</feature>
<gene>
    <name evidence="3" type="ORF">KR093_001444</name>
</gene>
<evidence type="ECO:0008006" key="5">
    <source>
        <dbReference type="Google" id="ProtNLM"/>
    </source>
</evidence>
<feature type="region of interest" description="Disordered" evidence="2">
    <location>
        <begin position="735"/>
        <end position="820"/>
    </location>
</feature>
<dbReference type="EMBL" id="JAJJHW010002585">
    <property type="protein sequence ID" value="KAH8369914.1"/>
    <property type="molecule type" value="Genomic_DNA"/>
</dbReference>
<feature type="coiled-coil region" evidence="1">
    <location>
        <begin position="7"/>
        <end position="83"/>
    </location>
</feature>
<protein>
    <recommendedName>
        <fullName evidence="5">Little elongation complex subunit 1</fullName>
    </recommendedName>
</protein>
<feature type="non-terminal residue" evidence="3">
    <location>
        <position position="1411"/>
    </location>
</feature>
<keyword evidence="1" id="KW-0175">Coiled coil</keyword>
<keyword evidence="4" id="KW-1185">Reference proteome</keyword>
<organism evidence="3 4">
    <name type="scientific">Drosophila rubida</name>
    <dbReference type="NCBI Taxonomy" id="30044"/>
    <lineage>
        <taxon>Eukaryota</taxon>
        <taxon>Metazoa</taxon>
        <taxon>Ecdysozoa</taxon>
        <taxon>Arthropoda</taxon>
        <taxon>Hexapoda</taxon>
        <taxon>Insecta</taxon>
        <taxon>Pterygota</taxon>
        <taxon>Neoptera</taxon>
        <taxon>Endopterygota</taxon>
        <taxon>Diptera</taxon>
        <taxon>Brachycera</taxon>
        <taxon>Muscomorpha</taxon>
        <taxon>Ephydroidea</taxon>
        <taxon>Drosophilidae</taxon>
        <taxon>Drosophila</taxon>
    </lineage>
</organism>
<evidence type="ECO:0000313" key="3">
    <source>
        <dbReference type="EMBL" id="KAH8369914.1"/>
    </source>
</evidence>
<feature type="region of interest" description="Disordered" evidence="2">
    <location>
        <begin position="591"/>
        <end position="649"/>
    </location>
</feature>
<evidence type="ECO:0000256" key="1">
    <source>
        <dbReference type="SAM" id="Coils"/>
    </source>
</evidence>
<name>A0AAD4JZX4_9MUSC</name>
<comment type="caution">
    <text evidence="3">The sequence shown here is derived from an EMBL/GenBank/DDBJ whole genome shotgun (WGS) entry which is preliminary data.</text>
</comment>
<feature type="compositionally biased region" description="Polar residues" evidence="2">
    <location>
        <begin position="808"/>
        <end position="820"/>
    </location>
</feature>
<feature type="non-terminal residue" evidence="3">
    <location>
        <position position="1"/>
    </location>
</feature>
<feature type="compositionally biased region" description="Polar residues" evidence="2">
    <location>
        <begin position="679"/>
        <end position="691"/>
    </location>
</feature>
<proteinExistence type="predicted"/>
<evidence type="ECO:0000313" key="4">
    <source>
        <dbReference type="Proteomes" id="UP001200034"/>
    </source>
</evidence>
<feature type="region of interest" description="Disordered" evidence="2">
    <location>
        <begin position="138"/>
        <end position="172"/>
    </location>
</feature>
<accession>A0AAD4JZX4</accession>
<dbReference type="Proteomes" id="UP001200034">
    <property type="component" value="Unassembled WGS sequence"/>
</dbReference>